<sequence length="141" mass="15629">MNYVAGLFLAFSALSAYASDSAPNCENAMTTADINQCALIELEAAEAEMHRYLDAALNDHETDAALVESIQQAQEAWEGYRQAHCDAVYTQWRDGTIRGVMSLSCKTQLTQARTHTIWETFLTPMDVMTGEPPSLLPKPNR</sequence>
<organism evidence="3 4">
    <name type="scientific">Vreelandella salicampi</name>
    <dbReference type="NCBI Taxonomy" id="1449798"/>
    <lineage>
        <taxon>Bacteria</taxon>
        <taxon>Pseudomonadati</taxon>
        <taxon>Pseudomonadota</taxon>
        <taxon>Gammaproteobacteria</taxon>
        <taxon>Oceanospirillales</taxon>
        <taxon>Halomonadaceae</taxon>
        <taxon>Vreelandella</taxon>
    </lineage>
</organism>
<protein>
    <submittedName>
        <fullName evidence="3">DUF1311 domain-containing protein</fullName>
    </submittedName>
</protein>
<keyword evidence="4" id="KW-1185">Reference proteome</keyword>
<feature type="domain" description="Lysozyme inhibitor LprI-like N-terminal" evidence="2">
    <location>
        <begin position="25"/>
        <end position="115"/>
    </location>
</feature>
<dbReference type="Pfam" id="PF07007">
    <property type="entry name" value="LprI"/>
    <property type="match status" value="1"/>
</dbReference>
<dbReference type="EMBL" id="JACCDF010000016">
    <property type="protein sequence ID" value="NYS62221.1"/>
    <property type="molecule type" value="Genomic_DNA"/>
</dbReference>
<keyword evidence="1" id="KW-0732">Signal</keyword>
<proteinExistence type="predicted"/>
<comment type="caution">
    <text evidence="3">The sequence shown here is derived from an EMBL/GenBank/DDBJ whole genome shotgun (WGS) entry which is preliminary data.</text>
</comment>
<reference evidence="3 4" key="1">
    <citation type="journal article" date="2015" name="Int. J. Syst. Evol. Microbiol.">
        <title>Halomonas salicampi sp. nov., a halotolerant and alkalitolerant bacterium isolated from a saltern soil.</title>
        <authorList>
            <person name="Lee J.C."/>
            <person name="Kim Y.S."/>
            <person name="Yun B.S."/>
            <person name="Whang K.S."/>
        </authorList>
    </citation>
    <scope>NUCLEOTIDE SEQUENCE [LARGE SCALE GENOMIC DNA]</scope>
    <source>
        <strain evidence="3 4">BH103</strain>
    </source>
</reference>
<evidence type="ECO:0000259" key="2">
    <source>
        <dbReference type="Pfam" id="PF07007"/>
    </source>
</evidence>
<dbReference type="AlphaFoldDB" id="A0A7Z0LNK0"/>
<dbReference type="InterPro" id="IPR009739">
    <property type="entry name" value="LprI-like_N"/>
</dbReference>
<dbReference type="RefSeq" id="WP_179931478.1">
    <property type="nucleotide sequence ID" value="NZ_JACCDF010000016.1"/>
</dbReference>
<dbReference type="Proteomes" id="UP000586119">
    <property type="component" value="Unassembled WGS sequence"/>
</dbReference>
<name>A0A7Z0LNK0_9GAMM</name>
<evidence type="ECO:0000313" key="3">
    <source>
        <dbReference type="EMBL" id="NYS62221.1"/>
    </source>
</evidence>
<accession>A0A7Z0LNK0</accession>
<feature type="chain" id="PRO_5031084858" evidence="1">
    <location>
        <begin position="19"/>
        <end position="141"/>
    </location>
</feature>
<dbReference type="Gene3D" id="1.20.1270.180">
    <property type="match status" value="1"/>
</dbReference>
<feature type="signal peptide" evidence="1">
    <location>
        <begin position="1"/>
        <end position="18"/>
    </location>
</feature>
<evidence type="ECO:0000256" key="1">
    <source>
        <dbReference type="SAM" id="SignalP"/>
    </source>
</evidence>
<evidence type="ECO:0000313" key="4">
    <source>
        <dbReference type="Proteomes" id="UP000586119"/>
    </source>
</evidence>
<gene>
    <name evidence="3" type="ORF">HZS81_15795</name>
</gene>